<organism evidence="1 2">
    <name type="scientific">Elysia marginata</name>
    <dbReference type="NCBI Taxonomy" id="1093978"/>
    <lineage>
        <taxon>Eukaryota</taxon>
        <taxon>Metazoa</taxon>
        <taxon>Spiralia</taxon>
        <taxon>Lophotrochozoa</taxon>
        <taxon>Mollusca</taxon>
        <taxon>Gastropoda</taxon>
        <taxon>Heterobranchia</taxon>
        <taxon>Euthyneura</taxon>
        <taxon>Panpulmonata</taxon>
        <taxon>Sacoglossa</taxon>
        <taxon>Placobranchoidea</taxon>
        <taxon>Plakobranchidae</taxon>
        <taxon>Elysia</taxon>
    </lineage>
</organism>
<dbReference type="EMBL" id="BMAT01011989">
    <property type="protein sequence ID" value="GFR83147.1"/>
    <property type="molecule type" value="Genomic_DNA"/>
</dbReference>
<proteinExistence type="predicted"/>
<dbReference type="AlphaFoldDB" id="A0AAV4GCN3"/>
<comment type="caution">
    <text evidence="1">The sequence shown here is derived from an EMBL/GenBank/DDBJ whole genome shotgun (WGS) entry which is preliminary data.</text>
</comment>
<evidence type="ECO:0000313" key="2">
    <source>
        <dbReference type="Proteomes" id="UP000762676"/>
    </source>
</evidence>
<name>A0AAV4GCN3_9GAST</name>
<dbReference type="Proteomes" id="UP000762676">
    <property type="component" value="Unassembled WGS sequence"/>
</dbReference>
<keyword evidence="2" id="KW-1185">Reference proteome</keyword>
<reference evidence="1 2" key="1">
    <citation type="journal article" date="2021" name="Elife">
        <title>Chloroplast acquisition without the gene transfer in kleptoplastic sea slugs, Plakobranchus ocellatus.</title>
        <authorList>
            <person name="Maeda T."/>
            <person name="Takahashi S."/>
            <person name="Yoshida T."/>
            <person name="Shimamura S."/>
            <person name="Takaki Y."/>
            <person name="Nagai Y."/>
            <person name="Toyoda A."/>
            <person name="Suzuki Y."/>
            <person name="Arimoto A."/>
            <person name="Ishii H."/>
            <person name="Satoh N."/>
            <person name="Nishiyama T."/>
            <person name="Hasebe M."/>
            <person name="Maruyama T."/>
            <person name="Minagawa J."/>
            <person name="Obokata J."/>
            <person name="Shigenobu S."/>
        </authorList>
    </citation>
    <scope>NUCLEOTIDE SEQUENCE [LARGE SCALE GENOMIC DNA]</scope>
</reference>
<protein>
    <submittedName>
        <fullName evidence="1">Uncharacterized protein</fullName>
    </submittedName>
</protein>
<accession>A0AAV4GCN3</accession>
<sequence length="116" mass="13675">MMKDWLKLGRNHDKLRRSRNMLIRRDVLIIPTTTPRHLSRTLSGRWASSNQQITSQTGKIKKKMCTILRENGPSGTFQANLKIVDFLDVTFNFCTGLHKSYEKPNDRMTYTYRERN</sequence>
<gene>
    <name evidence="1" type="ORF">ElyMa_005968400</name>
</gene>
<evidence type="ECO:0000313" key="1">
    <source>
        <dbReference type="EMBL" id="GFR83147.1"/>
    </source>
</evidence>